<dbReference type="Proteomes" id="UP001147700">
    <property type="component" value="Unassembled WGS sequence"/>
</dbReference>
<dbReference type="InterPro" id="IPR018511">
    <property type="entry name" value="Hemolysin-typ_Ca-bd_CS"/>
</dbReference>
<evidence type="ECO:0000256" key="1">
    <source>
        <dbReference type="ARBA" id="ARBA00004370"/>
    </source>
</evidence>
<evidence type="ECO:0000256" key="8">
    <source>
        <dbReference type="SAM" id="SignalP"/>
    </source>
</evidence>
<organism evidence="9 10">
    <name type="scientific">Solirubrobacter deserti</name>
    <dbReference type="NCBI Taxonomy" id="2282478"/>
    <lineage>
        <taxon>Bacteria</taxon>
        <taxon>Bacillati</taxon>
        <taxon>Actinomycetota</taxon>
        <taxon>Thermoleophilia</taxon>
        <taxon>Solirubrobacterales</taxon>
        <taxon>Solirubrobacteraceae</taxon>
        <taxon>Solirubrobacter</taxon>
    </lineage>
</organism>
<evidence type="ECO:0000256" key="6">
    <source>
        <dbReference type="ARBA" id="ARBA00023026"/>
    </source>
</evidence>
<dbReference type="SUPFAM" id="SSF51120">
    <property type="entry name" value="beta-Roll"/>
    <property type="match status" value="1"/>
</dbReference>
<dbReference type="EMBL" id="JAPCID010000017">
    <property type="protein sequence ID" value="MDA0138623.1"/>
    <property type="molecule type" value="Genomic_DNA"/>
</dbReference>
<dbReference type="InterPro" id="IPR050557">
    <property type="entry name" value="RTX_toxin/Mannuronan_C5-epim"/>
</dbReference>
<reference evidence="9" key="1">
    <citation type="submission" date="2022-10" db="EMBL/GenBank/DDBJ databases">
        <title>The WGS of Solirubrobacter sp. CPCC 204708.</title>
        <authorList>
            <person name="Jiang Z."/>
        </authorList>
    </citation>
    <scope>NUCLEOTIDE SEQUENCE</scope>
    <source>
        <strain evidence="9">CPCC 204708</strain>
    </source>
</reference>
<feature type="chain" id="PRO_5047294681" evidence="8">
    <location>
        <begin position="39"/>
        <end position="571"/>
    </location>
</feature>
<accession>A0ABT4RJ92</accession>
<evidence type="ECO:0000313" key="9">
    <source>
        <dbReference type="EMBL" id="MDA0138623.1"/>
    </source>
</evidence>
<dbReference type="Gene3D" id="2.60.40.3440">
    <property type="match status" value="1"/>
</dbReference>
<protein>
    <submittedName>
        <fullName evidence="9">Ig-like domain-containing protein</fullName>
    </submittedName>
</protein>
<proteinExistence type="predicted"/>
<comment type="subcellular location">
    <subcellularLocation>
        <location evidence="1">Membrane</location>
    </subcellularLocation>
    <subcellularLocation>
        <location evidence="2">Secreted</location>
    </subcellularLocation>
</comment>
<evidence type="ECO:0000256" key="2">
    <source>
        <dbReference type="ARBA" id="ARBA00004613"/>
    </source>
</evidence>
<sequence length="571" mass="57777">MIFSHRRPQAHHRSRWTCPLLVSSLLFASALVAGPASAAEPDRSRLRPATPKQAKSVAAQRVQAFDAAVAGTPRGYPGVSIGADPGNVFGYIPLTAFGSNTVLPVGDEQTVNIDTPAFVYNGETFTRLGINSNGYLIPGGGEAEDNRSDPAFGTARPNGVLAPFWTDLDGTGKPGVLVNVLTDGVSSWLVVEWQVDVAGTDSERVFQAWIGVNGAQDVQYAYRFDTIAESGLDLLVGAENLDGTLSAGLPRNALPTTDLRVWSAEPTPNQVPVAHADAYTTAEDTALSVPAPGALGNDTDGESDALTAELVSEPEHGTVSLDADGAFTYAPDADYNGPDSFTYLARDPFDPSEPVTVTLDVTPVDELPPAIAITGGVGCGSDDRSGTFRLRLTDGDTPATALILSAQSSNPALVPVADVAFADGTARITAQAGRTGSATVTLTVSDGTATASVPVTVRVGGGGSDLFAGTAGSDLQIGQGGLDSLNGLGGVDVLCGGSASDVLTGGNGDDLLDGGAGHDLLFGGAGDDVLHGGTDNDALLGEAGDDALDGAGGLDACGQGSGSGPRTGCEV</sequence>
<dbReference type="InterPro" id="IPR001343">
    <property type="entry name" value="Hemolysn_Ca-bd"/>
</dbReference>
<evidence type="ECO:0000256" key="5">
    <source>
        <dbReference type="ARBA" id="ARBA00022737"/>
    </source>
</evidence>
<feature type="signal peptide" evidence="8">
    <location>
        <begin position="1"/>
        <end position="38"/>
    </location>
</feature>
<dbReference type="PANTHER" id="PTHR38340">
    <property type="entry name" value="S-LAYER PROTEIN"/>
    <property type="match status" value="1"/>
</dbReference>
<dbReference type="PROSITE" id="PS00330">
    <property type="entry name" value="HEMOLYSIN_CALCIUM"/>
    <property type="match status" value="3"/>
</dbReference>
<dbReference type="InterPro" id="IPR003995">
    <property type="entry name" value="RTX_toxin_determinant-A"/>
</dbReference>
<keyword evidence="5" id="KW-0677">Repeat</keyword>
<dbReference type="Pfam" id="PF17963">
    <property type="entry name" value="Big_9"/>
    <property type="match status" value="1"/>
</dbReference>
<keyword evidence="6" id="KW-0843">Virulence</keyword>
<evidence type="ECO:0000313" key="10">
    <source>
        <dbReference type="Proteomes" id="UP001147700"/>
    </source>
</evidence>
<dbReference type="RefSeq" id="WP_202955303.1">
    <property type="nucleotide sequence ID" value="NZ_JAPCID010000017.1"/>
</dbReference>
<dbReference type="Pfam" id="PF00353">
    <property type="entry name" value="HemolysinCabind"/>
    <property type="match status" value="2"/>
</dbReference>
<dbReference type="PRINTS" id="PR01488">
    <property type="entry name" value="RTXTOXINA"/>
</dbReference>
<comment type="caution">
    <text evidence="9">The sequence shown here is derived from an EMBL/GenBank/DDBJ whole genome shotgun (WGS) entry which is preliminary data.</text>
</comment>
<evidence type="ECO:0000256" key="3">
    <source>
        <dbReference type="ARBA" id="ARBA00022525"/>
    </source>
</evidence>
<keyword evidence="8" id="KW-0732">Signal</keyword>
<dbReference type="PANTHER" id="PTHR38340:SF1">
    <property type="entry name" value="S-LAYER PROTEIN"/>
    <property type="match status" value="1"/>
</dbReference>
<gene>
    <name evidence="9" type="ORF">OJ962_14060</name>
</gene>
<dbReference type="Gene3D" id="2.150.10.10">
    <property type="entry name" value="Serralysin-like metalloprotease, C-terminal"/>
    <property type="match status" value="1"/>
</dbReference>
<dbReference type="PRINTS" id="PR00313">
    <property type="entry name" value="CABNDNGRPT"/>
</dbReference>
<keyword evidence="4" id="KW-0800">Toxin</keyword>
<dbReference type="InterPro" id="IPR011049">
    <property type="entry name" value="Serralysin-like_metalloprot_C"/>
</dbReference>
<name>A0ABT4RJ92_9ACTN</name>
<keyword evidence="3" id="KW-0964">Secreted</keyword>
<evidence type="ECO:0000256" key="4">
    <source>
        <dbReference type="ARBA" id="ARBA00022656"/>
    </source>
</evidence>
<evidence type="ECO:0000256" key="7">
    <source>
        <dbReference type="ARBA" id="ARBA00023136"/>
    </source>
</evidence>
<keyword evidence="10" id="KW-1185">Reference proteome</keyword>
<keyword evidence="7" id="KW-0472">Membrane</keyword>
<dbReference type="Gene3D" id="2.60.40.1080">
    <property type="match status" value="1"/>
</dbReference>